<evidence type="ECO:0000256" key="5">
    <source>
        <dbReference type="ARBA" id="ARBA00022679"/>
    </source>
</evidence>
<dbReference type="GO" id="GO:0008760">
    <property type="term" value="F:UDP-N-acetylglucosamine 1-carboxyvinyltransferase activity"/>
    <property type="evidence" value="ECO:0007669"/>
    <property type="project" value="UniProtKB-EC"/>
</dbReference>
<keyword evidence="4" id="KW-0132">Cell division</keyword>
<evidence type="ECO:0000259" key="16">
    <source>
        <dbReference type="Pfam" id="PF00275"/>
    </source>
</evidence>
<reference evidence="17 19" key="1">
    <citation type="submission" date="2024-09" db="EMBL/GenBank/DDBJ databases">
        <authorList>
            <person name="Sun Q."/>
            <person name="Mori K."/>
        </authorList>
    </citation>
    <scope>NUCLEOTIDE SEQUENCE [LARGE SCALE GENOMIC DNA]</scope>
    <source>
        <strain evidence="17 19">TBRC 5777</strain>
    </source>
</reference>
<evidence type="ECO:0000256" key="9">
    <source>
        <dbReference type="ARBA" id="ARBA00023316"/>
    </source>
</evidence>
<dbReference type="Gene3D" id="3.65.10.10">
    <property type="entry name" value="Enolpyruvate transferase domain"/>
    <property type="match status" value="2"/>
</dbReference>
<comment type="similarity">
    <text evidence="10">Belongs to the EPSP synthase family. MurA subfamily.</text>
</comment>
<sequence>MDRIRLTGGRVLRGTIAVGGAKNAALPLMAASLLGEAPLVLENAPALEDVRTMARLLAQHGLSVEHDTRARTLTMGGEASNLEAPYDLVRKMRASVLVLGPLVAR</sequence>
<evidence type="ECO:0000256" key="3">
    <source>
        <dbReference type="ARBA" id="ARBA00022490"/>
    </source>
</evidence>
<evidence type="ECO:0000256" key="8">
    <source>
        <dbReference type="ARBA" id="ARBA00023306"/>
    </source>
</evidence>
<feature type="domain" description="Enolpyruvate transferase" evidence="16">
    <location>
        <begin position="8"/>
        <end position="105"/>
    </location>
</feature>
<evidence type="ECO:0000256" key="12">
    <source>
        <dbReference type="ARBA" id="ARBA00039754"/>
    </source>
</evidence>
<evidence type="ECO:0000256" key="6">
    <source>
        <dbReference type="ARBA" id="ARBA00022960"/>
    </source>
</evidence>
<keyword evidence="8" id="KW-0131">Cell cycle</keyword>
<dbReference type="InterPro" id="IPR001986">
    <property type="entry name" value="Enolpyruvate_Tfrase_dom"/>
</dbReference>
<accession>A0ABV6JML3</accession>
<proteinExistence type="inferred from homology"/>
<evidence type="ECO:0000256" key="7">
    <source>
        <dbReference type="ARBA" id="ARBA00022984"/>
    </source>
</evidence>
<evidence type="ECO:0000256" key="15">
    <source>
        <dbReference type="ARBA" id="ARBA00047527"/>
    </source>
</evidence>
<dbReference type="EMBL" id="JBHLUN010000004">
    <property type="protein sequence ID" value="MFC0407609.1"/>
    <property type="molecule type" value="Genomic_DNA"/>
</dbReference>
<comment type="subcellular location">
    <subcellularLocation>
        <location evidence="1">Cytoplasm</location>
    </subcellularLocation>
</comment>
<gene>
    <name evidence="17" type="ORF">ACFFGY_01775</name>
    <name evidence="18" type="ORF">ACFFGY_05070</name>
</gene>
<comment type="pathway">
    <text evidence="2">Cell wall biogenesis; peptidoglycan biosynthesis.</text>
</comment>
<evidence type="ECO:0000256" key="10">
    <source>
        <dbReference type="ARBA" id="ARBA00038367"/>
    </source>
</evidence>
<feature type="non-terminal residue" evidence="17">
    <location>
        <position position="105"/>
    </location>
</feature>
<comment type="catalytic activity">
    <reaction evidence="15">
        <text>phosphoenolpyruvate + UDP-N-acetyl-alpha-D-glucosamine = UDP-N-acetyl-3-O-(1-carboxyvinyl)-alpha-D-glucosamine + phosphate</text>
        <dbReference type="Rhea" id="RHEA:18681"/>
        <dbReference type="ChEBI" id="CHEBI:43474"/>
        <dbReference type="ChEBI" id="CHEBI:57705"/>
        <dbReference type="ChEBI" id="CHEBI:58702"/>
        <dbReference type="ChEBI" id="CHEBI:68483"/>
        <dbReference type="EC" id="2.5.1.7"/>
    </reaction>
</comment>
<evidence type="ECO:0000256" key="4">
    <source>
        <dbReference type="ARBA" id="ARBA00022618"/>
    </source>
</evidence>
<dbReference type="InterPro" id="IPR013792">
    <property type="entry name" value="RNA3'P_cycl/enolpyr_Trfase_a/b"/>
</dbReference>
<dbReference type="EC" id="2.5.1.7" evidence="11"/>
<dbReference type="InterPro" id="IPR036968">
    <property type="entry name" value="Enolpyruvate_Tfrase_sf"/>
</dbReference>
<keyword evidence="7" id="KW-0573">Peptidoglycan synthesis</keyword>
<dbReference type="Proteomes" id="UP001589865">
    <property type="component" value="Unassembled WGS sequence"/>
</dbReference>
<organism evidence="17 19">
    <name type="scientific">Roseomonas elaeocarpi</name>
    <dbReference type="NCBI Taxonomy" id="907779"/>
    <lineage>
        <taxon>Bacteria</taxon>
        <taxon>Pseudomonadati</taxon>
        <taxon>Pseudomonadota</taxon>
        <taxon>Alphaproteobacteria</taxon>
        <taxon>Acetobacterales</taxon>
        <taxon>Roseomonadaceae</taxon>
        <taxon>Roseomonas</taxon>
    </lineage>
</organism>
<dbReference type="InterPro" id="IPR050068">
    <property type="entry name" value="MurA_subfamily"/>
</dbReference>
<keyword evidence="5 17" id="KW-0808">Transferase</keyword>
<dbReference type="SUPFAM" id="SSF55205">
    <property type="entry name" value="EPT/RTPC-like"/>
    <property type="match status" value="1"/>
</dbReference>
<dbReference type="PANTHER" id="PTHR43783">
    <property type="entry name" value="UDP-N-ACETYLGLUCOSAMINE 1-CARBOXYVINYLTRANSFERASE"/>
    <property type="match status" value="1"/>
</dbReference>
<dbReference type="EMBL" id="JBHLUN010000002">
    <property type="protein sequence ID" value="MFC0406959.1"/>
    <property type="molecule type" value="Genomic_DNA"/>
</dbReference>
<name>A0ABV6JML3_9PROT</name>
<evidence type="ECO:0000313" key="19">
    <source>
        <dbReference type="Proteomes" id="UP001589865"/>
    </source>
</evidence>
<evidence type="ECO:0000256" key="1">
    <source>
        <dbReference type="ARBA" id="ARBA00004496"/>
    </source>
</evidence>
<evidence type="ECO:0000313" key="17">
    <source>
        <dbReference type="EMBL" id="MFC0406959.1"/>
    </source>
</evidence>
<keyword evidence="9" id="KW-0961">Cell wall biogenesis/degradation</keyword>
<evidence type="ECO:0000256" key="11">
    <source>
        <dbReference type="ARBA" id="ARBA00039108"/>
    </source>
</evidence>
<dbReference type="Pfam" id="PF00275">
    <property type="entry name" value="EPSP_synthase"/>
    <property type="match status" value="1"/>
</dbReference>
<evidence type="ECO:0000313" key="18">
    <source>
        <dbReference type="EMBL" id="MFC0407609.1"/>
    </source>
</evidence>
<keyword evidence="3" id="KW-0963">Cytoplasm</keyword>
<dbReference type="PANTHER" id="PTHR43783:SF1">
    <property type="entry name" value="UDP-N-ACETYLGLUCOSAMINE 1-CARBOXYVINYLTRANSFERASE"/>
    <property type="match status" value="1"/>
</dbReference>
<comment type="caution">
    <text evidence="17">The sequence shown here is derived from an EMBL/GenBank/DDBJ whole genome shotgun (WGS) entry which is preliminary data.</text>
</comment>
<evidence type="ECO:0000256" key="14">
    <source>
        <dbReference type="ARBA" id="ARBA00042842"/>
    </source>
</evidence>
<keyword evidence="6" id="KW-0133">Cell shape</keyword>
<protein>
    <recommendedName>
        <fullName evidence="12">UDP-N-acetylglucosamine 1-carboxyvinyltransferase</fullName>
        <ecNumber evidence="11">2.5.1.7</ecNumber>
    </recommendedName>
    <alternativeName>
        <fullName evidence="13">Enoylpyruvate transferase</fullName>
    </alternativeName>
    <alternativeName>
        <fullName evidence="14">UDP-N-acetylglucosamine enolpyruvyl transferase</fullName>
    </alternativeName>
</protein>
<keyword evidence="19" id="KW-1185">Reference proteome</keyword>
<evidence type="ECO:0000256" key="2">
    <source>
        <dbReference type="ARBA" id="ARBA00004752"/>
    </source>
</evidence>
<evidence type="ECO:0000256" key="13">
    <source>
        <dbReference type="ARBA" id="ARBA00042443"/>
    </source>
</evidence>